<reference evidence="3" key="1">
    <citation type="submission" date="2020-10" db="EMBL/GenBank/DDBJ databases">
        <title>Unveiling of a novel bifunctional photoreceptor, Dualchrome1, isolated from a cosmopolitan green alga.</title>
        <authorList>
            <person name="Suzuki S."/>
            <person name="Kawachi M."/>
        </authorList>
    </citation>
    <scope>NUCLEOTIDE SEQUENCE</scope>
    <source>
        <strain evidence="3">NIES 2893</strain>
    </source>
</reference>
<organism evidence="3 4">
    <name type="scientific">Pycnococcus provasolii</name>
    <dbReference type="NCBI Taxonomy" id="41880"/>
    <lineage>
        <taxon>Eukaryota</taxon>
        <taxon>Viridiplantae</taxon>
        <taxon>Chlorophyta</taxon>
        <taxon>Pseudoscourfieldiophyceae</taxon>
        <taxon>Pseudoscourfieldiales</taxon>
        <taxon>Pycnococcaceae</taxon>
        <taxon>Pycnococcus</taxon>
    </lineage>
</organism>
<dbReference type="InterPro" id="IPR029058">
    <property type="entry name" value="AB_hydrolase_fold"/>
</dbReference>
<name>A0A830HAA3_9CHLO</name>
<dbReference type="Gene3D" id="3.40.50.1820">
    <property type="entry name" value="alpha/beta hydrolase"/>
    <property type="match status" value="1"/>
</dbReference>
<dbReference type="OrthoDB" id="446723at2759"/>
<feature type="region of interest" description="Disordered" evidence="1">
    <location>
        <begin position="264"/>
        <end position="301"/>
    </location>
</feature>
<dbReference type="EMBL" id="BNJQ01000005">
    <property type="protein sequence ID" value="GHP03572.1"/>
    <property type="molecule type" value="Genomic_DNA"/>
</dbReference>
<dbReference type="PANTHER" id="PTHR12277:SF197">
    <property type="entry name" value="CHROMOSOME UNDETERMINED SCAFFOLD_38, WHOLE GENOME SHOTGUN SEQUENCE"/>
    <property type="match status" value="1"/>
</dbReference>
<feature type="domain" description="Alpha/beta hydrolase fold-3" evidence="2">
    <location>
        <begin position="94"/>
        <end position="198"/>
    </location>
</feature>
<protein>
    <recommendedName>
        <fullName evidence="2">Alpha/beta hydrolase fold-3 domain-containing protein</fullName>
    </recommendedName>
</protein>
<evidence type="ECO:0000313" key="4">
    <source>
        <dbReference type="Proteomes" id="UP000660262"/>
    </source>
</evidence>
<gene>
    <name evidence="3" type="ORF">PPROV_000232700</name>
</gene>
<evidence type="ECO:0000313" key="3">
    <source>
        <dbReference type="EMBL" id="GHP03572.1"/>
    </source>
</evidence>
<evidence type="ECO:0000256" key="1">
    <source>
        <dbReference type="SAM" id="MobiDB-lite"/>
    </source>
</evidence>
<dbReference type="InterPro" id="IPR013094">
    <property type="entry name" value="AB_hydrolase_3"/>
</dbReference>
<dbReference type="AlphaFoldDB" id="A0A830HAA3"/>
<comment type="caution">
    <text evidence="3">The sequence shown here is derived from an EMBL/GenBank/DDBJ whole genome shotgun (WGS) entry which is preliminary data.</text>
</comment>
<evidence type="ECO:0000259" key="2">
    <source>
        <dbReference type="Pfam" id="PF07859"/>
    </source>
</evidence>
<dbReference type="SUPFAM" id="SSF53474">
    <property type="entry name" value="alpha/beta-Hydrolases"/>
    <property type="match status" value="1"/>
</dbReference>
<proteinExistence type="predicted"/>
<dbReference type="GO" id="GO:0016787">
    <property type="term" value="F:hydrolase activity"/>
    <property type="evidence" value="ECO:0007669"/>
    <property type="project" value="InterPro"/>
</dbReference>
<dbReference type="Pfam" id="PF07859">
    <property type="entry name" value="Abhydrolase_3"/>
    <property type="match status" value="1"/>
</dbReference>
<feature type="compositionally biased region" description="Low complexity" evidence="1">
    <location>
        <begin position="278"/>
        <end position="294"/>
    </location>
</feature>
<dbReference type="PANTHER" id="PTHR12277">
    <property type="entry name" value="ALPHA/BETA HYDROLASE DOMAIN-CONTAINING PROTEIN"/>
    <property type="match status" value="1"/>
</dbReference>
<keyword evidence="4" id="KW-1185">Reference proteome</keyword>
<dbReference type="Proteomes" id="UP000660262">
    <property type="component" value="Unassembled WGS sequence"/>
</dbReference>
<sequence>MLAWLKTHSFVNAFAFPGTRKARGVSSYDVHGVPFAGTRKSATQNDVAQNMQLVWIASDGAPSVMSDMDALPAVLVERKEAGKSRARCAVCIAHGNACDAGEMAAEAALWSDALDAHVLVAEYPGYGVATGQPSEASVDAAVNAVYAFLKTHLQVPPQRIVVFGRSIGTGPATALAAAMSQAGTPPAALLLHAPYLSIRQLAVDLFGAIANVLLQRWDTLRNARQVRAPVLLMHAEADQIIPYSHAKRLCDDVASRHAEAFAAKTNPAGSPGGISNVTCTRSRSSRGSSSSCTSPVSDEGGDGMMIMPPVCELHTQGEECNHNEYDIVRDVLIPSVSFLKKHSGNSIGRGAKHIALNAAAVAAASGRSTTAGGNNALPWAKQ</sequence>
<accession>A0A830HAA3</accession>